<reference evidence="2" key="1">
    <citation type="submission" date="2018-02" db="EMBL/GenBank/DDBJ databases">
        <authorList>
            <person name="Clavel T."/>
            <person name="Strowig T."/>
        </authorList>
    </citation>
    <scope>NUCLEOTIDE SEQUENCE [LARGE SCALE GENOMIC DNA]</scope>
    <source>
        <strain evidence="2">DSM 103720</strain>
    </source>
</reference>
<proteinExistence type="predicted"/>
<gene>
    <name evidence="1" type="ORF">C5O23_05090</name>
</gene>
<evidence type="ECO:0000313" key="2">
    <source>
        <dbReference type="Proteomes" id="UP000244905"/>
    </source>
</evidence>
<dbReference type="GeneID" id="82525717"/>
<organism evidence="1 2">
    <name type="scientific">Duncaniella muris</name>
    <dbReference type="NCBI Taxonomy" id="2094150"/>
    <lineage>
        <taxon>Bacteria</taxon>
        <taxon>Pseudomonadati</taxon>
        <taxon>Bacteroidota</taxon>
        <taxon>Bacteroidia</taxon>
        <taxon>Bacteroidales</taxon>
        <taxon>Muribaculaceae</taxon>
        <taxon>Duncaniella</taxon>
    </lineage>
</organism>
<dbReference type="Proteomes" id="UP000244905">
    <property type="component" value="Unassembled WGS sequence"/>
</dbReference>
<dbReference type="RefSeq" id="WP_107031871.1">
    <property type="nucleotide sequence ID" value="NZ_CAORQB010000005.1"/>
</dbReference>
<evidence type="ECO:0000313" key="1">
    <source>
        <dbReference type="EMBL" id="PWB02806.1"/>
    </source>
</evidence>
<sequence>MYNAVTDRRLLGRTIKLTSMCLLLSIAASCSGSGDTEKANALLDEAQSAYEARDYSKVMALIDTLKSRYPREIDVRREALHLATRATEGLSVMKLQEADSLTAVLGALGDSLQRQMKYIKNPIEGYYVASSADPARFIGTNGLQGRVSPEGNFYLISSLKAKSVKSTSVTVSAGGREASTSVVSHDGERNDRSMGAEVITFMGVECDSVGKFISENTDRDIKLTFNGASSYSMTLPSKEAREIALAYDYAATIRRFKVASLEKERLSRTVDIARSQASRTFVEKDSTK</sequence>
<keyword evidence="2" id="KW-1185">Reference proteome</keyword>
<name>A0A2V1IQS3_9BACT</name>
<accession>A0A2V1IQS3</accession>
<dbReference type="AlphaFoldDB" id="A0A2V1IQS3"/>
<dbReference type="EMBL" id="PUEC01000009">
    <property type="protein sequence ID" value="PWB02806.1"/>
    <property type="molecule type" value="Genomic_DNA"/>
</dbReference>
<comment type="caution">
    <text evidence="1">The sequence shown here is derived from an EMBL/GenBank/DDBJ whole genome shotgun (WGS) entry which is preliminary data.</text>
</comment>
<protein>
    <submittedName>
        <fullName evidence="1">Uncharacterized protein</fullName>
    </submittedName>
</protein>